<dbReference type="PANTHER" id="PTHR47245">
    <property type="entry name" value="PEPTIDYLPROLYL ISOMERASE"/>
    <property type="match status" value="1"/>
</dbReference>
<organism evidence="5 6">
    <name type="scientific">Acetoanaerobium noterae</name>
    <dbReference type="NCBI Taxonomy" id="745369"/>
    <lineage>
        <taxon>Bacteria</taxon>
        <taxon>Bacillati</taxon>
        <taxon>Bacillota</taxon>
        <taxon>Clostridia</taxon>
        <taxon>Peptostreptococcales</taxon>
        <taxon>Filifactoraceae</taxon>
        <taxon>Acetoanaerobium</taxon>
    </lineage>
</organism>
<evidence type="ECO:0000256" key="2">
    <source>
        <dbReference type="SAM" id="MobiDB-lite"/>
    </source>
</evidence>
<dbReference type="Gene3D" id="3.10.50.40">
    <property type="match status" value="1"/>
</dbReference>
<keyword evidence="6" id="KW-1185">Reference proteome</keyword>
<evidence type="ECO:0000313" key="5">
    <source>
        <dbReference type="EMBL" id="SKB42075.1"/>
    </source>
</evidence>
<keyword evidence="1" id="KW-0697">Rotamase</keyword>
<dbReference type="PROSITE" id="PS50198">
    <property type="entry name" value="PPIC_PPIASE_2"/>
    <property type="match status" value="1"/>
</dbReference>
<dbReference type="InterPro" id="IPR000297">
    <property type="entry name" value="PPIase_PpiC"/>
</dbReference>
<dbReference type="PROSITE" id="PS51257">
    <property type="entry name" value="PROKAR_LIPOPROTEIN"/>
    <property type="match status" value="1"/>
</dbReference>
<accession>A0A1T5B4H9</accession>
<dbReference type="InterPro" id="IPR046357">
    <property type="entry name" value="PPIase_dom_sf"/>
</dbReference>
<keyword evidence="1" id="KW-0413">Isomerase</keyword>
<dbReference type="Gene3D" id="1.10.4030.10">
    <property type="entry name" value="Porin chaperone SurA, peptide-binding domain"/>
    <property type="match status" value="1"/>
</dbReference>
<feature type="compositionally biased region" description="Acidic residues" evidence="2">
    <location>
        <begin position="341"/>
        <end position="354"/>
    </location>
</feature>
<name>A0A1T5B4H9_9FIRM</name>
<dbReference type="AlphaFoldDB" id="A0A1T5B4H9"/>
<feature type="region of interest" description="Disordered" evidence="2">
    <location>
        <begin position="325"/>
        <end position="354"/>
    </location>
</feature>
<dbReference type="InterPro" id="IPR023058">
    <property type="entry name" value="PPIase_PpiC_CS"/>
</dbReference>
<dbReference type="Proteomes" id="UP000243406">
    <property type="component" value="Unassembled WGS sequence"/>
</dbReference>
<dbReference type="PROSITE" id="PS01096">
    <property type="entry name" value="PPIC_PPIASE_1"/>
    <property type="match status" value="1"/>
</dbReference>
<evidence type="ECO:0000256" key="1">
    <source>
        <dbReference type="PROSITE-ProRule" id="PRU00278"/>
    </source>
</evidence>
<dbReference type="OrthoDB" id="14196at2"/>
<feature type="compositionally biased region" description="Basic and acidic residues" evidence="2">
    <location>
        <begin position="325"/>
        <end position="340"/>
    </location>
</feature>
<protein>
    <submittedName>
        <fullName evidence="5">Foldase protein PrsA</fullName>
    </submittedName>
</protein>
<dbReference type="RefSeq" id="WP_079589317.1">
    <property type="nucleotide sequence ID" value="NZ_FUYN01000002.1"/>
</dbReference>
<dbReference type="EMBL" id="FUYN01000002">
    <property type="protein sequence ID" value="SKB42075.1"/>
    <property type="molecule type" value="Genomic_DNA"/>
</dbReference>
<feature type="chain" id="PRO_5013250619" evidence="3">
    <location>
        <begin position="27"/>
        <end position="354"/>
    </location>
</feature>
<gene>
    <name evidence="5" type="ORF">SAMN02745120_1442</name>
</gene>
<dbReference type="GO" id="GO:0003755">
    <property type="term" value="F:peptidyl-prolyl cis-trans isomerase activity"/>
    <property type="evidence" value="ECO:0007669"/>
    <property type="project" value="UniProtKB-KW"/>
</dbReference>
<keyword evidence="3" id="KW-0732">Signal</keyword>
<dbReference type="InterPro" id="IPR027304">
    <property type="entry name" value="Trigger_fact/SurA_dom_sf"/>
</dbReference>
<dbReference type="InterPro" id="IPR050245">
    <property type="entry name" value="PrsA_foldase"/>
</dbReference>
<evidence type="ECO:0000313" key="6">
    <source>
        <dbReference type="Proteomes" id="UP000243406"/>
    </source>
</evidence>
<dbReference type="Pfam" id="PF13616">
    <property type="entry name" value="Rotamase_3"/>
    <property type="match status" value="1"/>
</dbReference>
<sequence length="354" mass="40165">MKKLLSLIMSSLMIFSLAACSNTASANEWAAKVNDVEISYSDYEKNLAIIKKQIEATVGADIWTQDSGQGKTYNEILKDQVLEKLIEDQLILAEAKKEDITVDADEFEKEFTQFKEQVKSLPDYETFLKEEGITDEFLKKQLETDTIVFEYKEKFMEKNTPSEEDLKKYYDDNQENYNVNEVKASHILLKTVDENFVPLPEDKIAEIKKEAEAVLAKVNAGEDFAALAKEYSQDEASAVNGGDLGFFAKGVMVKEFEDVAFTLEPNQVSDLVETTYGYHIIKVFEKKNEVTPFEDVKENIKNELAQKSYLDFVASLKESAKIEKNDAALKKADEESKSETQSEEQPAEEESTEN</sequence>
<dbReference type="PANTHER" id="PTHR47245:SF2">
    <property type="entry name" value="PEPTIDYL-PROLYL CIS-TRANS ISOMERASE HP_0175-RELATED"/>
    <property type="match status" value="1"/>
</dbReference>
<evidence type="ECO:0000256" key="3">
    <source>
        <dbReference type="SAM" id="SignalP"/>
    </source>
</evidence>
<reference evidence="6" key="1">
    <citation type="submission" date="2017-02" db="EMBL/GenBank/DDBJ databases">
        <authorList>
            <person name="Varghese N."/>
            <person name="Submissions S."/>
        </authorList>
    </citation>
    <scope>NUCLEOTIDE SEQUENCE [LARGE SCALE GENOMIC DNA]</scope>
    <source>
        <strain evidence="6">ATCC 35199</strain>
    </source>
</reference>
<dbReference type="SUPFAM" id="SSF54534">
    <property type="entry name" value="FKBP-like"/>
    <property type="match status" value="1"/>
</dbReference>
<dbReference type="Pfam" id="PF13624">
    <property type="entry name" value="SurA_N_3"/>
    <property type="match status" value="1"/>
</dbReference>
<feature type="domain" description="PpiC" evidence="4">
    <location>
        <begin position="179"/>
        <end position="285"/>
    </location>
</feature>
<dbReference type="SUPFAM" id="SSF109998">
    <property type="entry name" value="Triger factor/SurA peptide-binding domain-like"/>
    <property type="match status" value="1"/>
</dbReference>
<evidence type="ECO:0000259" key="4">
    <source>
        <dbReference type="PROSITE" id="PS50198"/>
    </source>
</evidence>
<feature type="signal peptide" evidence="3">
    <location>
        <begin position="1"/>
        <end position="26"/>
    </location>
</feature>
<proteinExistence type="predicted"/>